<evidence type="ECO:0000313" key="4">
    <source>
        <dbReference type="Proteomes" id="UP000829476"/>
    </source>
</evidence>
<dbReference type="RefSeq" id="WP_242936310.1">
    <property type="nucleotide sequence ID" value="NZ_CP094326.1"/>
</dbReference>
<accession>A0ABY3YJX4</accession>
<evidence type="ECO:0000256" key="1">
    <source>
        <dbReference type="SAM" id="Phobius"/>
    </source>
</evidence>
<keyword evidence="1" id="KW-0812">Transmembrane</keyword>
<feature type="transmembrane region" description="Helical" evidence="1">
    <location>
        <begin position="385"/>
        <end position="405"/>
    </location>
</feature>
<evidence type="ECO:0000259" key="2">
    <source>
        <dbReference type="PROSITE" id="PS01124"/>
    </source>
</evidence>
<dbReference type="SUPFAM" id="SSF48452">
    <property type="entry name" value="TPR-like"/>
    <property type="match status" value="2"/>
</dbReference>
<organism evidence="3 4">
    <name type="scientific">Zhouia spongiae</name>
    <dbReference type="NCBI Taxonomy" id="2202721"/>
    <lineage>
        <taxon>Bacteria</taxon>
        <taxon>Pseudomonadati</taxon>
        <taxon>Bacteroidota</taxon>
        <taxon>Flavobacteriia</taxon>
        <taxon>Flavobacteriales</taxon>
        <taxon>Flavobacteriaceae</taxon>
        <taxon>Zhouia</taxon>
    </lineage>
</organism>
<keyword evidence="1" id="KW-0472">Membrane</keyword>
<protein>
    <submittedName>
        <fullName evidence="3">Helix-turn-helix domain-containing protein</fullName>
    </submittedName>
</protein>
<sequence length="561" mass="66541">MNRNLLFIITVVFISLSLNAQISDIEPKEHFFSFSYKSLYKKISIQRDSSKLEWYLKAYLNKAIKETNPKETVNAYKNYLHYSKPKHRLQYADSMILSAVKYKDTLLIGKSYLTKGIVYYSDKNYKKALDHFIISKKLIYHLGATYTNHKIEYNIAQVKYYLGYYEEAQEIFTKCLNFFKIKDIQQAYVNSLHYLALCQNRLHNYGLSLETNSRGMELDKKINQNKLQSHFKLLKGINYYYVNNYKMSIELLRQVLPEFVKKNDFPNISVCQYYIGKNYWELNQNKKAIPHLAAVDSIFNNTGYINPNLSPAYKLVINYYETQGQPENRLYYVDQLLKVDSILKTTYTYLSKKINDSKTYTTKQLIVEKQTIEEQLKQEKRQQNLGRWIISITLFAILVLILNHYRMQVKYRKRFKALMDLNTPEEKNKKKAPKVKTPPGIKQKTVREILEKLETFEKTHKFLEKDISVSGLAESIKTNHRYVSEIISYHKGKNFVAYINELRINYIINRLKEDKLLREYKISYLADLAGFNNDRHFSNAFHKVSHIWPSYFISQLKNQSE</sequence>
<dbReference type="InterPro" id="IPR018060">
    <property type="entry name" value="HTH_AraC"/>
</dbReference>
<proteinExistence type="predicted"/>
<name>A0ABY3YJX4_9FLAO</name>
<dbReference type="PROSITE" id="PS01124">
    <property type="entry name" value="HTH_ARAC_FAMILY_2"/>
    <property type="match status" value="1"/>
</dbReference>
<reference evidence="3 4" key="1">
    <citation type="journal article" date="2018" name="Int. J. Syst. Evol. Microbiol.">
        <title>Zhouia spongiae sp. nov., isolated from a marine sponge.</title>
        <authorList>
            <person name="Zhuang L."/>
            <person name="Lin B."/>
            <person name="Qin F."/>
            <person name="Luo L."/>
        </authorList>
    </citation>
    <scope>NUCLEOTIDE SEQUENCE [LARGE SCALE GENOMIC DNA]</scope>
    <source>
        <strain evidence="3 4">HN-Y44</strain>
    </source>
</reference>
<keyword evidence="4" id="KW-1185">Reference proteome</keyword>
<dbReference type="Gene3D" id="1.10.10.60">
    <property type="entry name" value="Homeodomain-like"/>
    <property type="match status" value="2"/>
</dbReference>
<dbReference type="SMART" id="SM00342">
    <property type="entry name" value="HTH_ARAC"/>
    <property type="match status" value="1"/>
</dbReference>
<gene>
    <name evidence="3" type="ORF">MQE36_12485</name>
</gene>
<dbReference type="EMBL" id="CP094326">
    <property type="protein sequence ID" value="UNY97899.1"/>
    <property type="molecule type" value="Genomic_DNA"/>
</dbReference>
<dbReference type="Gene3D" id="1.25.40.10">
    <property type="entry name" value="Tetratricopeptide repeat domain"/>
    <property type="match status" value="2"/>
</dbReference>
<feature type="domain" description="HTH araC/xylS-type" evidence="2">
    <location>
        <begin position="453"/>
        <end position="555"/>
    </location>
</feature>
<dbReference type="Proteomes" id="UP000829476">
    <property type="component" value="Chromosome"/>
</dbReference>
<evidence type="ECO:0000313" key="3">
    <source>
        <dbReference type="EMBL" id="UNY97899.1"/>
    </source>
</evidence>
<keyword evidence="1" id="KW-1133">Transmembrane helix</keyword>
<dbReference type="InterPro" id="IPR011990">
    <property type="entry name" value="TPR-like_helical_dom_sf"/>
</dbReference>